<dbReference type="Pfam" id="PF04149">
    <property type="entry name" value="DUF397"/>
    <property type="match status" value="1"/>
</dbReference>
<dbReference type="AlphaFoldDB" id="A0A4Q9HWK2"/>
<organism evidence="2 3">
    <name type="scientific">Streptomyces kasugaensis</name>
    <dbReference type="NCBI Taxonomy" id="1946"/>
    <lineage>
        <taxon>Bacteria</taxon>
        <taxon>Bacillati</taxon>
        <taxon>Actinomycetota</taxon>
        <taxon>Actinomycetes</taxon>
        <taxon>Kitasatosporales</taxon>
        <taxon>Streptomycetaceae</taxon>
        <taxon>Streptomyces</taxon>
    </lineage>
</organism>
<sequence>MIHKPSVGDAVELAWFKSSYSSGNEADSCVEVATAPGVVHVRDSKDLQGPSLGFAPGAWADFVAYASGV</sequence>
<evidence type="ECO:0000313" key="3">
    <source>
        <dbReference type="Proteomes" id="UP000292452"/>
    </source>
</evidence>
<feature type="domain" description="DUF397" evidence="1">
    <location>
        <begin position="13"/>
        <end position="66"/>
    </location>
</feature>
<protein>
    <submittedName>
        <fullName evidence="2">DUF397 domain-containing protein</fullName>
    </submittedName>
</protein>
<name>A0A4Q9HWK2_STRKA</name>
<dbReference type="RefSeq" id="WP_131123095.1">
    <property type="nucleotide sequence ID" value="NZ_SIXH01000074.1"/>
</dbReference>
<dbReference type="EMBL" id="SIXH01000074">
    <property type="protein sequence ID" value="TBO59577.1"/>
    <property type="molecule type" value="Genomic_DNA"/>
</dbReference>
<reference evidence="2 3" key="1">
    <citation type="submission" date="2019-02" db="EMBL/GenBank/DDBJ databases">
        <title>Draft Genome Sequence of Streptomyces sp. AM-2504, identified by 16S rRNA comparative analysis as a Streptomyces Kasugaensis strain.</title>
        <authorList>
            <person name="Napolioni V."/>
            <person name="Giuliodori A.M."/>
            <person name="Spurio R."/>
            <person name="Fabbretti A."/>
        </authorList>
    </citation>
    <scope>NUCLEOTIDE SEQUENCE [LARGE SCALE GENOMIC DNA]</scope>
    <source>
        <strain evidence="2 3">AM-2504</strain>
    </source>
</reference>
<dbReference type="Proteomes" id="UP000292452">
    <property type="component" value="Unassembled WGS sequence"/>
</dbReference>
<comment type="caution">
    <text evidence="2">The sequence shown here is derived from an EMBL/GenBank/DDBJ whole genome shotgun (WGS) entry which is preliminary data.</text>
</comment>
<evidence type="ECO:0000259" key="1">
    <source>
        <dbReference type="Pfam" id="PF04149"/>
    </source>
</evidence>
<proteinExistence type="predicted"/>
<keyword evidence="3" id="KW-1185">Reference proteome</keyword>
<dbReference type="InterPro" id="IPR007278">
    <property type="entry name" value="DUF397"/>
</dbReference>
<accession>A0A4Q9HWK2</accession>
<evidence type="ECO:0000313" key="2">
    <source>
        <dbReference type="EMBL" id="TBO59577.1"/>
    </source>
</evidence>
<gene>
    <name evidence="2" type="ORF">EYS09_11110</name>
</gene>